<comment type="similarity">
    <text evidence="3 12">Belongs to the CcmD/CycX/HelD family.</text>
</comment>
<name>A0A970B3V3_9GAMM</name>
<gene>
    <name evidence="13" type="primary">ccmD</name>
    <name evidence="13" type="ORF">G7Y82_05010</name>
</gene>
<protein>
    <recommendedName>
        <fullName evidence="4 12">Heme exporter protein D</fullName>
    </recommendedName>
</protein>
<evidence type="ECO:0000313" key="13">
    <source>
        <dbReference type="EMBL" id="NKF21667.1"/>
    </source>
</evidence>
<comment type="function">
    <text evidence="1 12">Required for the export of heme to the periplasm for the biogenesis of c-type cytochromes.</text>
</comment>
<sequence length="44" mass="4858">MSGYAVYVWGSFAAGLAVYLWNLIAPRLRRRATLEAIAEAQGDE</sequence>
<keyword evidence="10 12" id="KW-1133">Transmembrane helix</keyword>
<evidence type="ECO:0000256" key="9">
    <source>
        <dbReference type="ARBA" id="ARBA00022748"/>
    </source>
</evidence>
<keyword evidence="11 12" id="KW-0472">Membrane</keyword>
<comment type="subcellular location">
    <subcellularLocation>
        <location evidence="2 12">Cell inner membrane</location>
        <topology evidence="2 12">Single-pass membrane protein</topology>
    </subcellularLocation>
</comment>
<reference evidence="13" key="1">
    <citation type="submission" date="2020-03" db="EMBL/GenBank/DDBJ databases">
        <title>Solimonas marina sp. nov., isolated from deep seawater of the Pacific Ocean.</title>
        <authorList>
            <person name="Liu X."/>
            <person name="Lai Q."/>
            <person name="Sun F."/>
            <person name="Gai Y."/>
            <person name="Li G."/>
            <person name="Shao Z."/>
        </authorList>
    </citation>
    <scope>NUCLEOTIDE SEQUENCE</scope>
    <source>
        <strain evidence="13">C16B3</strain>
    </source>
</reference>
<dbReference type="GO" id="GO:0015886">
    <property type="term" value="P:heme transport"/>
    <property type="evidence" value="ECO:0007669"/>
    <property type="project" value="InterPro"/>
</dbReference>
<dbReference type="GO" id="GO:0005886">
    <property type="term" value="C:plasma membrane"/>
    <property type="evidence" value="ECO:0007669"/>
    <property type="project" value="UniProtKB-SubCell"/>
</dbReference>
<dbReference type="GO" id="GO:0017004">
    <property type="term" value="P:cytochrome complex assembly"/>
    <property type="evidence" value="ECO:0007669"/>
    <property type="project" value="UniProtKB-KW"/>
</dbReference>
<keyword evidence="8 12" id="KW-0812">Transmembrane</keyword>
<dbReference type="AlphaFoldDB" id="A0A970B3V3"/>
<evidence type="ECO:0000256" key="1">
    <source>
        <dbReference type="ARBA" id="ARBA00002442"/>
    </source>
</evidence>
<dbReference type="NCBIfam" id="TIGR03141">
    <property type="entry name" value="cytochro_ccmD"/>
    <property type="match status" value="1"/>
</dbReference>
<dbReference type="InterPro" id="IPR007078">
    <property type="entry name" value="Haem_export_protD_CcmD"/>
</dbReference>
<keyword evidence="14" id="KW-1185">Reference proteome</keyword>
<evidence type="ECO:0000256" key="11">
    <source>
        <dbReference type="ARBA" id="ARBA00023136"/>
    </source>
</evidence>
<keyword evidence="9 12" id="KW-0201">Cytochrome c-type biogenesis</keyword>
<evidence type="ECO:0000256" key="3">
    <source>
        <dbReference type="ARBA" id="ARBA00008741"/>
    </source>
</evidence>
<evidence type="ECO:0000256" key="5">
    <source>
        <dbReference type="ARBA" id="ARBA00022448"/>
    </source>
</evidence>
<evidence type="ECO:0000256" key="12">
    <source>
        <dbReference type="RuleBase" id="RU363101"/>
    </source>
</evidence>
<evidence type="ECO:0000256" key="4">
    <source>
        <dbReference type="ARBA" id="ARBA00016461"/>
    </source>
</evidence>
<evidence type="ECO:0000256" key="8">
    <source>
        <dbReference type="ARBA" id="ARBA00022692"/>
    </source>
</evidence>
<keyword evidence="6 12" id="KW-1003">Cell membrane</keyword>
<evidence type="ECO:0000256" key="10">
    <source>
        <dbReference type="ARBA" id="ARBA00022989"/>
    </source>
</evidence>
<evidence type="ECO:0000256" key="2">
    <source>
        <dbReference type="ARBA" id="ARBA00004377"/>
    </source>
</evidence>
<proteinExistence type="inferred from homology"/>
<evidence type="ECO:0000256" key="7">
    <source>
        <dbReference type="ARBA" id="ARBA00022519"/>
    </source>
</evidence>
<organism evidence="13 14">
    <name type="scientific">Solimonas marina</name>
    <dbReference type="NCBI Taxonomy" id="2714601"/>
    <lineage>
        <taxon>Bacteria</taxon>
        <taxon>Pseudomonadati</taxon>
        <taxon>Pseudomonadota</taxon>
        <taxon>Gammaproteobacteria</taxon>
        <taxon>Nevskiales</taxon>
        <taxon>Nevskiaceae</taxon>
        <taxon>Solimonas</taxon>
    </lineage>
</organism>
<comment type="caution">
    <text evidence="13">The sequence shown here is derived from an EMBL/GenBank/DDBJ whole genome shotgun (WGS) entry which is preliminary data.</text>
</comment>
<evidence type="ECO:0000313" key="14">
    <source>
        <dbReference type="Proteomes" id="UP000653472"/>
    </source>
</evidence>
<dbReference type="Proteomes" id="UP000653472">
    <property type="component" value="Unassembled WGS sequence"/>
</dbReference>
<dbReference type="EMBL" id="JAAVXB010000002">
    <property type="protein sequence ID" value="NKF21667.1"/>
    <property type="molecule type" value="Genomic_DNA"/>
</dbReference>
<keyword evidence="5 12" id="KW-0813">Transport</keyword>
<keyword evidence="7 12" id="KW-0997">Cell inner membrane</keyword>
<accession>A0A970B3V3</accession>
<dbReference type="Pfam" id="PF04995">
    <property type="entry name" value="CcmD"/>
    <property type="match status" value="1"/>
</dbReference>
<evidence type="ECO:0000256" key="6">
    <source>
        <dbReference type="ARBA" id="ARBA00022475"/>
    </source>
</evidence>
<feature type="transmembrane region" description="Helical" evidence="12">
    <location>
        <begin position="6"/>
        <end position="24"/>
    </location>
</feature>